<dbReference type="AlphaFoldDB" id="A0A6L2KQP0"/>
<reference evidence="3" key="1">
    <citation type="journal article" date="2019" name="Sci. Rep.">
        <title>Draft genome of Tanacetum cinerariifolium, the natural source of mosquito coil.</title>
        <authorList>
            <person name="Yamashiro T."/>
            <person name="Shiraishi A."/>
            <person name="Satake H."/>
            <person name="Nakayama K."/>
        </authorList>
    </citation>
    <scope>NUCLEOTIDE SEQUENCE</scope>
</reference>
<feature type="coiled-coil region" evidence="1">
    <location>
        <begin position="138"/>
        <end position="186"/>
    </location>
</feature>
<organism evidence="3">
    <name type="scientific">Tanacetum cinerariifolium</name>
    <name type="common">Dalmatian daisy</name>
    <name type="synonym">Chrysanthemum cinerariifolium</name>
    <dbReference type="NCBI Taxonomy" id="118510"/>
    <lineage>
        <taxon>Eukaryota</taxon>
        <taxon>Viridiplantae</taxon>
        <taxon>Streptophyta</taxon>
        <taxon>Embryophyta</taxon>
        <taxon>Tracheophyta</taxon>
        <taxon>Spermatophyta</taxon>
        <taxon>Magnoliopsida</taxon>
        <taxon>eudicotyledons</taxon>
        <taxon>Gunneridae</taxon>
        <taxon>Pentapetalae</taxon>
        <taxon>asterids</taxon>
        <taxon>campanulids</taxon>
        <taxon>Asterales</taxon>
        <taxon>Asteraceae</taxon>
        <taxon>Asteroideae</taxon>
        <taxon>Anthemideae</taxon>
        <taxon>Anthemidinae</taxon>
        <taxon>Tanacetum</taxon>
    </lineage>
</organism>
<dbReference type="EMBL" id="BKCJ010002841">
    <property type="protein sequence ID" value="GEU51269.1"/>
    <property type="molecule type" value="Genomic_DNA"/>
</dbReference>
<keyword evidence="2" id="KW-1133">Transmembrane helix</keyword>
<comment type="caution">
    <text evidence="3">The sequence shown here is derived from an EMBL/GenBank/DDBJ whole genome shotgun (WGS) entry which is preliminary data.</text>
</comment>
<accession>A0A6L2KQP0</accession>
<proteinExistence type="predicted"/>
<gene>
    <name evidence="3" type="ORF">Tci_023247</name>
</gene>
<feature type="transmembrane region" description="Helical" evidence="2">
    <location>
        <begin position="608"/>
        <end position="628"/>
    </location>
</feature>
<sequence>MVEFLQLPNFKGCKDAGDLLPPGSARVLDDKEKKKRKVEAKAAANAPGVVTQAERVVREKIGGGEEVQENVNVAFSNEGRGDNEGQHLETMEKPVRDKVVPDAEASYSVRRFATRKHFLCFEALSKEHANLFYAHESCKDVKARYKECKKELMKVQSAYDEKADRIKQLEEALRHSEANAYQLRLDRERYVVEAGNGEMVGCRIINEYLPTFVRQLHQSVVYKWPPEEAFSLAIGKGFIDGISIGRKDPDIQAILKATPNVNPVSSEIFMETYEKLFDKRYPYVDKVARMYLLDPSGLQNVMPNETGPTPGPVVAPLIMVVEQYLDFVLLPVYDDEDQACARTLDARYLICVEYLFVLTIFLMVDCVCGASWHHGVTAYLICFAQDLLDGLTCDDSDMMSFKSSTLWIHAAMLMIASPTERSFAPRHPLYASRKHLSGKPMTDSILLSISGNDSIACFFPTLLHLNIMIAWETNVAIPYGVRNFIISWMVDGMALSCFRPRRPRMMLYGDGAGMMVNFIISLRHNPLPPKHTSSFIFPKGLTCSPEKLDTVVCVSTNLARMDGFNMLKHCSNIISTDAPVPTCILRTSYPSTLPSTTKSSSERSRAETSGNIIGTFIYFLSVIVVFLFRSCE</sequence>
<keyword evidence="1" id="KW-0175">Coiled coil</keyword>
<evidence type="ECO:0000313" key="3">
    <source>
        <dbReference type="EMBL" id="GEU51269.1"/>
    </source>
</evidence>
<keyword evidence="2" id="KW-0472">Membrane</keyword>
<keyword evidence="2" id="KW-0812">Transmembrane</keyword>
<name>A0A6L2KQP0_TANCI</name>
<evidence type="ECO:0000256" key="2">
    <source>
        <dbReference type="SAM" id="Phobius"/>
    </source>
</evidence>
<protein>
    <submittedName>
        <fullName evidence="3">Uncharacterized protein</fullName>
    </submittedName>
</protein>
<evidence type="ECO:0000256" key="1">
    <source>
        <dbReference type="SAM" id="Coils"/>
    </source>
</evidence>